<evidence type="ECO:0000313" key="5">
    <source>
        <dbReference type="Proteomes" id="UP000255411"/>
    </source>
</evidence>
<evidence type="ECO:0000313" key="3">
    <source>
        <dbReference type="EMBL" id="AXJ12464.1"/>
    </source>
</evidence>
<feature type="compositionally biased region" description="Polar residues" evidence="1">
    <location>
        <begin position="1"/>
        <end position="17"/>
    </location>
</feature>
<keyword evidence="2" id="KW-0472">Membrane</keyword>
<dbReference type="RefSeq" id="WP_240314774.1">
    <property type="nucleotide sequence ID" value="NZ_CP022601.1"/>
</dbReference>
<reference evidence="4 5" key="1">
    <citation type="submission" date="2017-07" db="EMBL/GenBank/DDBJ databases">
        <title>Streptococcus pluranimalium as cause of bovine abortion.</title>
        <authorList>
            <person name="Rodriguez Campos S."/>
            <person name="Gobeli Brawand S."/>
            <person name="Brodard I."/>
            <person name="Rychener L."/>
            <person name="Perreten V."/>
        </authorList>
    </citation>
    <scope>NUCLEOTIDE SEQUENCE [LARGE SCALE GENOMIC DNA]</scope>
    <source>
        <strain evidence="4 5">14A0014</strain>
    </source>
</reference>
<gene>
    <name evidence="3" type="ORF">Sp14A_05340</name>
    <name evidence="4" type="ORF">Sp14A_05740</name>
</gene>
<dbReference type="EMBL" id="CP022601">
    <property type="protein sequence ID" value="AXJ12504.1"/>
    <property type="molecule type" value="Genomic_DNA"/>
</dbReference>
<feature type="transmembrane region" description="Helical" evidence="2">
    <location>
        <begin position="122"/>
        <end position="142"/>
    </location>
</feature>
<protein>
    <submittedName>
        <fullName evidence="4">Uncharacterized protein</fullName>
    </submittedName>
</protein>
<sequence length="144" mass="17039">MLETQDNFKPQPSNVTDLHSKRTSLHRKNDIINSRDKMEEAIMPQDTYSKSEIDLKFEKISSDVQYGFDKVDLKFEKLEQKMSDGFKQVDLKFDNFERRIENLLLTQENKRLDEQARNKKEFMYWAIGILIALAGIAFPIWFGK</sequence>
<feature type="region of interest" description="Disordered" evidence="1">
    <location>
        <begin position="1"/>
        <end position="24"/>
    </location>
</feature>
<evidence type="ECO:0000256" key="2">
    <source>
        <dbReference type="SAM" id="Phobius"/>
    </source>
</evidence>
<evidence type="ECO:0000313" key="4">
    <source>
        <dbReference type="EMBL" id="AXJ12504.1"/>
    </source>
</evidence>
<dbReference type="EMBL" id="CP022601">
    <property type="protein sequence ID" value="AXJ12464.1"/>
    <property type="molecule type" value="Genomic_DNA"/>
</dbReference>
<keyword evidence="2" id="KW-0812">Transmembrane</keyword>
<organism evidence="4 5">
    <name type="scientific">Streptococcus pluranimalium</name>
    <dbReference type="NCBI Taxonomy" id="82348"/>
    <lineage>
        <taxon>Bacteria</taxon>
        <taxon>Bacillati</taxon>
        <taxon>Bacillota</taxon>
        <taxon>Bacilli</taxon>
        <taxon>Lactobacillales</taxon>
        <taxon>Streptococcaceae</taxon>
        <taxon>Streptococcus</taxon>
    </lineage>
</organism>
<evidence type="ECO:0000256" key="1">
    <source>
        <dbReference type="SAM" id="MobiDB-lite"/>
    </source>
</evidence>
<dbReference type="AlphaFoldDB" id="A0A345VIF2"/>
<proteinExistence type="predicted"/>
<accession>A0A345VIF2</accession>
<keyword evidence="2" id="KW-1133">Transmembrane helix</keyword>
<dbReference type="Gene3D" id="3.90.20.10">
    <property type="match status" value="1"/>
</dbReference>
<dbReference type="Proteomes" id="UP000255411">
    <property type="component" value="Chromosome"/>
</dbReference>
<name>A0A345VIF2_9STRE</name>